<proteinExistence type="predicted"/>
<dbReference type="Proteomes" id="UP000192578">
    <property type="component" value="Unassembled WGS sequence"/>
</dbReference>
<feature type="region of interest" description="Disordered" evidence="1">
    <location>
        <begin position="316"/>
        <end position="361"/>
    </location>
</feature>
<dbReference type="GO" id="GO:0005861">
    <property type="term" value="C:troponin complex"/>
    <property type="evidence" value="ECO:0007669"/>
    <property type="project" value="InterPro"/>
</dbReference>
<dbReference type="OrthoDB" id="276296at2759"/>
<dbReference type="GO" id="GO:0045214">
    <property type="term" value="P:sarcomere organization"/>
    <property type="evidence" value="ECO:0007669"/>
    <property type="project" value="TreeGrafter"/>
</dbReference>
<feature type="compositionally biased region" description="Basic and acidic residues" evidence="1">
    <location>
        <begin position="51"/>
        <end position="136"/>
    </location>
</feature>
<name>A0A1W0X8Y2_HYPEX</name>
<organism evidence="2 3">
    <name type="scientific">Hypsibius exemplaris</name>
    <name type="common">Freshwater tardigrade</name>
    <dbReference type="NCBI Taxonomy" id="2072580"/>
    <lineage>
        <taxon>Eukaryota</taxon>
        <taxon>Metazoa</taxon>
        <taxon>Ecdysozoa</taxon>
        <taxon>Tardigrada</taxon>
        <taxon>Eutardigrada</taxon>
        <taxon>Parachela</taxon>
        <taxon>Hypsibioidea</taxon>
        <taxon>Hypsibiidae</taxon>
        <taxon>Hypsibius</taxon>
    </lineage>
</organism>
<dbReference type="GO" id="GO:0005523">
    <property type="term" value="F:tropomyosin binding"/>
    <property type="evidence" value="ECO:0007669"/>
    <property type="project" value="TreeGrafter"/>
</dbReference>
<dbReference type="AlphaFoldDB" id="A0A1W0X8Y2"/>
<evidence type="ECO:0000313" key="2">
    <source>
        <dbReference type="EMBL" id="OQV23772.1"/>
    </source>
</evidence>
<accession>A0A1W0X8Y2</accession>
<feature type="compositionally biased region" description="Acidic residues" evidence="1">
    <location>
        <begin position="1"/>
        <end position="20"/>
    </location>
</feature>
<dbReference type="SUPFAM" id="SSF90250">
    <property type="entry name" value="Troponin coil-coiled subunits"/>
    <property type="match status" value="1"/>
</dbReference>
<dbReference type="Gene3D" id="1.20.5.350">
    <property type="match status" value="1"/>
</dbReference>
<sequence length="552" mass="64390">MSDEEGGWMNDDAEENEEEERTTKAETKPKIARKLEEPVVEKTEVQQILEAKMKKQEEDDTDRIKEIEEARRLEREKEDEELRKLKEKQAQRKKERELEDQKMEEQRRQLEEKRRQEDEQRKQRMEDEKRKKQELQEMKKAAAQAAMVGGRNFVIEKDKEGGNSTIDKFMNISKAKTEMSLNTGELQALKMRTINERVKPLALSELDNVALKAKAEELWKTIVVLETSKYDLAERSTRQEYDLKELNERQRQMNVKKHVAQGLDAGAANSPYPPKVQLISKYERRTDRRTFQERKAIFEVETKRLEDLAAELQKPAAKTREAWVKPKKSAGDEDGEEDNEENGEANEEGGGAEPAEEEEESSAPFWIAIQIQSNGLKMVITKDTYLPSYSELETEEIKLSSPALKAGATHFGLYCDNICKEFMLCRAEEGDPRRCLQEGKEVTACGLDFFRKVKKFCYEPFEKHWRCLEDRSQDMEFRWCRKSQYAFDSCVKEHIGQDRPYAGYFAQVRVHDSTRRPKPLKAPIREYEPIPRLPKDYPRPEAAYGSRSPISP</sequence>
<dbReference type="InterPro" id="IPR038077">
    <property type="entry name" value="Troponin_sf"/>
</dbReference>
<dbReference type="GO" id="GO:0006937">
    <property type="term" value="P:regulation of muscle contraction"/>
    <property type="evidence" value="ECO:0007669"/>
    <property type="project" value="InterPro"/>
</dbReference>
<dbReference type="EMBL" id="MTYJ01000010">
    <property type="protein sequence ID" value="OQV23772.1"/>
    <property type="molecule type" value="Genomic_DNA"/>
</dbReference>
<dbReference type="PANTHER" id="PTHR11521:SF1">
    <property type="entry name" value="TROPONIN T, SKELETAL MUSCLE"/>
    <property type="match status" value="1"/>
</dbReference>
<feature type="compositionally biased region" description="Acidic residues" evidence="1">
    <location>
        <begin position="332"/>
        <end position="347"/>
    </location>
</feature>
<evidence type="ECO:0000313" key="3">
    <source>
        <dbReference type="Proteomes" id="UP000192578"/>
    </source>
</evidence>
<evidence type="ECO:0000256" key="1">
    <source>
        <dbReference type="SAM" id="MobiDB-lite"/>
    </source>
</evidence>
<feature type="region of interest" description="Disordered" evidence="1">
    <location>
        <begin position="1"/>
        <end position="136"/>
    </location>
</feature>
<dbReference type="GO" id="GO:0006936">
    <property type="term" value="P:muscle contraction"/>
    <property type="evidence" value="ECO:0007669"/>
    <property type="project" value="TreeGrafter"/>
</dbReference>
<feature type="compositionally biased region" description="Basic and acidic residues" evidence="1">
    <location>
        <begin position="523"/>
        <end position="539"/>
    </location>
</feature>
<comment type="caution">
    <text evidence="2">The sequence shown here is derived from an EMBL/GenBank/DDBJ whole genome shotgun (WGS) entry which is preliminary data.</text>
</comment>
<reference evidence="3" key="1">
    <citation type="submission" date="2017-01" db="EMBL/GenBank/DDBJ databases">
        <title>Comparative genomics of anhydrobiosis in the tardigrade Hypsibius dujardini.</title>
        <authorList>
            <person name="Yoshida Y."/>
            <person name="Koutsovoulos G."/>
            <person name="Laetsch D."/>
            <person name="Stevens L."/>
            <person name="Kumar S."/>
            <person name="Horikawa D."/>
            <person name="Ishino K."/>
            <person name="Komine S."/>
            <person name="Tomita M."/>
            <person name="Blaxter M."/>
            <person name="Arakawa K."/>
        </authorList>
    </citation>
    <scope>NUCLEOTIDE SEQUENCE [LARGE SCALE GENOMIC DNA]</scope>
    <source>
        <strain evidence="3">Z151</strain>
    </source>
</reference>
<feature type="compositionally biased region" description="Basic and acidic residues" evidence="1">
    <location>
        <begin position="21"/>
        <end position="44"/>
    </location>
</feature>
<dbReference type="PANTHER" id="PTHR11521">
    <property type="entry name" value="TROPONIN T"/>
    <property type="match status" value="1"/>
</dbReference>
<feature type="region of interest" description="Disordered" evidence="1">
    <location>
        <begin position="516"/>
        <end position="552"/>
    </location>
</feature>
<protein>
    <submittedName>
        <fullName evidence="2">NADH dehydrogenase [ubiquinone] 1 alpha subcomplex subunit 8</fullName>
    </submittedName>
</protein>
<dbReference type="InterPro" id="IPR027707">
    <property type="entry name" value="TNNT"/>
</dbReference>
<keyword evidence="3" id="KW-1185">Reference proteome</keyword>
<gene>
    <name evidence="2" type="ORF">BV898_02503</name>
</gene>